<proteinExistence type="predicted"/>
<protein>
    <submittedName>
        <fullName evidence="1">Uncharacterized protein</fullName>
    </submittedName>
</protein>
<dbReference type="PANTHER" id="PTHR47027">
    <property type="entry name" value="REVERSE TRANSCRIPTASE DOMAIN-CONTAINING PROTEIN"/>
    <property type="match status" value="1"/>
</dbReference>
<evidence type="ECO:0000313" key="2">
    <source>
        <dbReference type="Proteomes" id="UP000235965"/>
    </source>
</evidence>
<organism evidence="1 2">
    <name type="scientific">Cryptotermes secundus</name>
    <dbReference type="NCBI Taxonomy" id="105785"/>
    <lineage>
        <taxon>Eukaryota</taxon>
        <taxon>Metazoa</taxon>
        <taxon>Ecdysozoa</taxon>
        <taxon>Arthropoda</taxon>
        <taxon>Hexapoda</taxon>
        <taxon>Insecta</taxon>
        <taxon>Pterygota</taxon>
        <taxon>Neoptera</taxon>
        <taxon>Polyneoptera</taxon>
        <taxon>Dictyoptera</taxon>
        <taxon>Blattodea</taxon>
        <taxon>Blattoidea</taxon>
        <taxon>Termitoidae</taxon>
        <taxon>Kalotermitidae</taxon>
        <taxon>Cryptotermitinae</taxon>
        <taxon>Cryptotermes</taxon>
    </lineage>
</organism>
<gene>
    <name evidence="1" type="ORF">B7P43_G01684</name>
</gene>
<accession>A0A2J7PDN0</accession>
<dbReference type="PANTHER" id="PTHR47027:SF20">
    <property type="entry name" value="REVERSE TRANSCRIPTASE-LIKE PROTEIN WITH RNA-DIRECTED DNA POLYMERASE DOMAIN"/>
    <property type="match status" value="1"/>
</dbReference>
<dbReference type="EMBL" id="NEVH01026386">
    <property type="protein sequence ID" value="PNF14444.1"/>
    <property type="molecule type" value="Genomic_DNA"/>
</dbReference>
<sequence length="214" mass="25151">MSNLIQEEIKGRLNSGNACYHSVQNLLSFRLLYKNITIIIYKTIILAFVLYECETWSLTLREEHRLRVFENRAWRMFGPKRSEVTGGWIELLNEELHGLYSSPSIIKMIKSRRMRLAGHVARIEEDEETAYRILVGKPGKKPLGRSRRRWVDNIKMDLIELGWDGMDWTDMPQDMDQWRVLVNTVMNLRVPQNARNFLSSCRIGGSSKRDQLHE</sequence>
<reference evidence="1 2" key="1">
    <citation type="submission" date="2017-12" db="EMBL/GenBank/DDBJ databases">
        <title>Hemimetabolous genomes reveal molecular basis of termite eusociality.</title>
        <authorList>
            <person name="Harrison M.C."/>
            <person name="Jongepier E."/>
            <person name="Robertson H.M."/>
            <person name="Arning N."/>
            <person name="Bitard-Feildel T."/>
            <person name="Chao H."/>
            <person name="Childers C.P."/>
            <person name="Dinh H."/>
            <person name="Doddapaneni H."/>
            <person name="Dugan S."/>
            <person name="Gowin J."/>
            <person name="Greiner C."/>
            <person name="Han Y."/>
            <person name="Hu H."/>
            <person name="Hughes D.S.T."/>
            <person name="Huylmans A.-K."/>
            <person name="Kemena C."/>
            <person name="Kremer L.P.M."/>
            <person name="Lee S.L."/>
            <person name="Lopez-Ezquerra A."/>
            <person name="Mallet L."/>
            <person name="Monroy-Kuhn J.M."/>
            <person name="Moser A."/>
            <person name="Murali S.C."/>
            <person name="Muzny D.M."/>
            <person name="Otani S."/>
            <person name="Piulachs M.-D."/>
            <person name="Poelchau M."/>
            <person name="Qu J."/>
            <person name="Schaub F."/>
            <person name="Wada-Katsumata A."/>
            <person name="Worley K.C."/>
            <person name="Xie Q."/>
            <person name="Ylla G."/>
            <person name="Poulsen M."/>
            <person name="Gibbs R.A."/>
            <person name="Schal C."/>
            <person name="Richards S."/>
            <person name="Belles X."/>
            <person name="Korb J."/>
            <person name="Bornberg-Bauer E."/>
        </authorList>
    </citation>
    <scope>NUCLEOTIDE SEQUENCE [LARGE SCALE GENOMIC DNA]</scope>
    <source>
        <tissue evidence="1">Whole body</tissue>
    </source>
</reference>
<dbReference type="InParanoid" id="A0A2J7PDN0"/>
<dbReference type="Proteomes" id="UP000235965">
    <property type="component" value="Unassembled WGS sequence"/>
</dbReference>
<dbReference type="AlphaFoldDB" id="A0A2J7PDN0"/>
<keyword evidence="2" id="KW-1185">Reference proteome</keyword>
<evidence type="ECO:0000313" key="1">
    <source>
        <dbReference type="EMBL" id="PNF14444.1"/>
    </source>
</evidence>
<comment type="caution">
    <text evidence="1">The sequence shown here is derived from an EMBL/GenBank/DDBJ whole genome shotgun (WGS) entry which is preliminary data.</text>
</comment>
<name>A0A2J7PDN0_9NEOP</name>